<dbReference type="GO" id="GO:0015165">
    <property type="term" value="F:pyrimidine nucleotide-sugar transmembrane transporter activity"/>
    <property type="evidence" value="ECO:0007669"/>
    <property type="project" value="InterPro"/>
</dbReference>
<sequence>MGPIRSLIRQAHAATSAVPGAGLVPCVAALGLVLLQAGTAVSVWAARERGQFGFSPSSSLALSELLRFLVATLLLRRALRRRAASAEYASLDDDGSDDLELDLGAEDDGQLSSSSTTTTSEFTVVEKYVRATTVQVGSVRAFWRRVWGDADIRFGLLRIALLQMLSNNLMFLNYLATDPGTVHLTKSGIAVAAALVTTPAFGLKGPKTRWMAFLIQTSGLVISQFMPQHRTRASTYRLPLYTGLVGQASFGALSDIYSERLPKGTDLGVNGVNVVLGALGAVLNLLVHALVRHYNMYEPAFFDGYDGKGVLVVVTMAVTALVSTVAYKKANTWVRWFTNDATSVILLLVSAQYLSAQYSPFLLPGTALIFIASLAYMKYAPIKDYGASSADHRTHGFASPPETKKKLKLGLLTLAGFLGAGIVPFATLADPPHTPEYRLVMRDDTDGYCHTPPASIIPPFTEKQEPYQVRTGPGNLTASPFSNTLAMIRWNRKRTERVPLLEKYKPFFHTVHISMPDMMEDRPEDYHNLTHSQYPHHATVYMQVARTMRLLLDEHPDVEGLLYFHFDSWIDPLAWVDENRQSIWYPTSQNTRQYDGDGPRYMCMNDTAAYPDWWRWSHKWNERAVTANGELLRMHRGYAVREAEFCVGWSDIFYVPRRFFADFVFLSHVYGCADLFHEVAIPTMLNVIDRSRRSDRARYQSLIDRIGDCWGGCCDDSATAHDVKWTRCGHRLSYLNQDVVDAHYGRLDEQTAWLAQTERAKRGA</sequence>
<feature type="transmembrane region" description="Helical" evidence="5">
    <location>
        <begin position="310"/>
        <end position="327"/>
    </location>
</feature>
<proteinExistence type="predicted"/>
<dbReference type="AlphaFoldDB" id="A0A4U6XN75"/>
<evidence type="ECO:0008006" key="8">
    <source>
        <dbReference type="Google" id="ProtNLM"/>
    </source>
</evidence>
<feature type="transmembrane region" description="Helical" evidence="5">
    <location>
        <begin position="154"/>
        <end position="176"/>
    </location>
</feature>
<dbReference type="OrthoDB" id="408493at2759"/>
<gene>
    <name evidence="6" type="ORF">CTA1_6648</name>
</gene>
<dbReference type="Proteomes" id="UP000310108">
    <property type="component" value="Unassembled WGS sequence"/>
</dbReference>
<feature type="transmembrane region" description="Helical" evidence="5">
    <location>
        <begin position="182"/>
        <end position="203"/>
    </location>
</feature>
<feature type="transmembrane region" description="Helical" evidence="5">
    <location>
        <begin position="409"/>
        <end position="429"/>
    </location>
</feature>
<comment type="caution">
    <text evidence="6">The sequence shown here is derived from an EMBL/GenBank/DDBJ whole genome shotgun (WGS) entry which is preliminary data.</text>
</comment>
<feature type="transmembrane region" description="Helical" evidence="5">
    <location>
        <begin position="21"/>
        <end position="46"/>
    </location>
</feature>
<feature type="transmembrane region" description="Helical" evidence="5">
    <location>
        <begin position="336"/>
        <end position="355"/>
    </location>
</feature>
<evidence type="ECO:0000256" key="3">
    <source>
        <dbReference type="ARBA" id="ARBA00022989"/>
    </source>
</evidence>
<keyword evidence="3 5" id="KW-1133">Transmembrane helix</keyword>
<evidence type="ECO:0000256" key="5">
    <source>
        <dbReference type="SAM" id="Phobius"/>
    </source>
</evidence>
<dbReference type="GO" id="GO:0000139">
    <property type="term" value="C:Golgi membrane"/>
    <property type="evidence" value="ECO:0007669"/>
    <property type="project" value="InterPro"/>
</dbReference>
<evidence type="ECO:0000256" key="4">
    <source>
        <dbReference type="ARBA" id="ARBA00023136"/>
    </source>
</evidence>
<organism evidence="6 7">
    <name type="scientific">Colletotrichum tanaceti</name>
    <dbReference type="NCBI Taxonomy" id="1306861"/>
    <lineage>
        <taxon>Eukaryota</taxon>
        <taxon>Fungi</taxon>
        <taxon>Dikarya</taxon>
        <taxon>Ascomycota</taxon>
        <taxon>Pezizomycotina</taxon>
        <taxon>Sordariomycetes</taxon>
        <taxon>Hypocreomycetidae</taxon>
        <taxon>Glomerellales</taxon>
        <taxon>Glomerellaceae</taxon>
        <taxon>Colletotrichum</taxon>
        <taxon>Colletotrichum destructivum species complex</taxon>
    </lineage>
</organism>
<comment type="subcellular location">
    <subcellularLocation>
        <location evidence="1">Membrane</location>
        <topology evidence="1">Multi-pass membrane protein</topology>
    </subcellularLocation>
</comment>
<accession>A0A4U6XN75</accession>
<evidence type="ECO:0000313" key="7">
    <source>
        <dbReference type="Proteomes" id="UP000310108"/>
    </source>
</evidence>
<evidence type="ECO:0000313" key="6">
    <source>
        <dbReference type="EMBL" id="TKW57175.1"/>
    </source>
</evidence>
<keyword evidence="4 5" id="KW-0472">Membrane</keyword>
<dbReference type="PANTHER" id="PTHR10231">
    <property type="entry name" value="NUCLEOTIDE-SUGAR TRANSMEMBRANE TRANSPORTER"/>
    <property type="match status" value="1"/>
</dbReference>
<name>A0A4U6XN75_9PEZI</name>
<feature type="transmembrane region" description="Helical" evidence="5">
    <location>
        <begin position="269"/>
        <end position="290"/>
    </location>
</feature>
<dbReference type="Pfam" id="PF04142">
    <property type="entry name" value="Nuc_sug_transp"/>
    <property type="match status" value="1"/>
</dbReference>
<keyword evidence="2 5" id="KW-0812">Transmembrane</keyword>
<feature type="transmembrane region" description="Helical" evidence="5">
    <location>
        <begin position="58"/>
        <end position="75"/>
    </location>
</feature>
<evidence type="ECO:0000256" key="1">
    <source>
        <dbReference type="ARBA" id="ARBA00004141"/>
    </source>
</evidence>
<dbReference type="STRING" id="1306861.A0A4U6XN75"/>
<evidence type="ECO:0000256" key="2">
    <source>
        <dbReference type="ARBA" id="ARBA00022692"/>
    </source>
</evidence>
<feature type="transmembrane region" description="Helical" evidence="5">
    <location>
        <begin position="361"/>
        <end position="379"/>
    </location>
</feature>
<dbReference type="InterPro" id="IPR007271">
    <property type="entry name" value="Nuc_sug_transpt"/>
</dbReference>
<keyword evidence="7" id="KW-1185">Reference proteome</keyword>
<dbReference type="EMBL" id="PJEX01000048">
    <property type="protein sequence ID" value="TKW57175.1"/>
    <property type="molecule type" value="Genomic_DNA"/>
</dbReference>
<protein>
    <recommendedName>
        <fullName evidence="8">UDP-galactose transporter</fullName>
    </recommendedName>
</protein>
<reference evidence="6 7" key="1">
    <citation type="journal article" date="2019" name="PLoS ONE">
        <title>Comparative genome analysis indicates high evolutionary potential of pathogenicity genes in Colletotrichum tanaceti.</title>
        <authorList>
            <person name="Lelwala R.V."/>
            <person name="Korhonen P.K."/>
            <person name="Young N.D."/>
            <person name="Scott J.B."/>
            <person name="Ades P.A."/>
            <person name="Gasser R.B."/>
            <person name="Taylor P.W.J."/>
        </authorList>
    </citation>
    <scope>NUCLEOTIDE SEQUENCE [LARGE SCALE GENOMIC DNA]</scope>
    <source>
        <strain evidence="6">BRIP57314</strain>
    </source>
</reference>